<evidence type="ECO:0000256" key="1">
    <source>
        <dbReference type="ARBA" id="ARBA00004651"/>
    </source>
</evidence>
<dbReference type="GO" id="GO:0005886">
    <property type="term" value="C:plasma membrane"/>
    <property type="evidence" value="ECO:0007669"/>
    <property type="project" value="UniProtKB-SubCell"/>
</dbReference>
<dbReference type="InterPro" id="IPR003752">
    <property type="entry name" value="DiS_bond_form_DsbB/BdbC"/>
</dbReference>
<keyword evidence="2" id="KW-1003">Cell membrane</keyword>
<dbReference type="PIRSF" id="PIRSF033913">
    <property type="entry name" value="S-S_format_DsbB"/>
    <property type="match status" value="1"/>
</dbReference>
<dbReference type="RefSeq" id="WP_188788132.1">
    <property type="nucleotide sequence ID" value="NZ_BMJV01000001.1"/>
</dbReference>
<evidence type="ECO:0000256" key="2">
    <source>
        <dbReference type="ARBA" id="ARBA00022475"/>
    </source>
</evidence>
<dbReference type="InterPro" id="IPR024199">
    <property type="entry name" value="Uncharacterised_DsbB"/>
</dbReference>
<evidence type="ECO:0000256" key="5">
    <source>
        <dbReference type="ARBA" id="ARBA00023136"/>
    </source>
</evidence>
<keyword evidence="4 6" id="KW-1133">Transmembrane helix</keyword>
<proteinExistence type="predicted"/>
<reference evidence="7" key="1">
    <citation type="journal article" date="2014" name="Int. J. Syst. Evol. Microbiol.">
        <title>Complete genome sequence of Corynebacterium casei LMG S-19264T (=DSM 44701T), isolated from a smear-ripened cheese.</title>
        <authorList>
            <consortium name="US DOE Joint Genome Institute (JGI-PGF)"/>
            <person name="Walter F."/>
            <person name="Albersmeier A."/>
            <person name="Kalinowski J."/>
            <person name="Ruckert C."/>
        </authorList>
    </citation>
    <scope>NUCLEOTIDE SEQUENCE</scope>
    <source>
        <strain evidence="7">CGMCC 1.15762</strain>
    </source>
</reference>
<dbReference type="GO" id="GO:0015035">
    <property type="term" value="F:protein-disulfide reductase activity"/>
    <property type="evidence" value="ECO:0007669"/>
    <property type="project" value="InterPro"/>
</dbReference>
<dbReference type="EMBL" id="BMJV01000001">
    <property type="protein sequence ID" value="GGG60536.1"/>
    <property type="molecule type" value="Genomic_DNA"/>
</dbReference>
<evidence type="ECO:0000313" key="8">
    <source>
        <dbReference type="Proteomes" id="UP000617145"/>
    </source>
</evidence>
<evidence type="ECO:0000256" key="6">
    <source>
        <dbReference type="SAM" id="Phobius"/>
    </source>
</evidence>
<reference evidence="7" key="2">
    <citation type="submission" date="2020-09" db="EMBL/GenBank/DDBJ databases">
        <authorList>
            <person name="Sun Q."/>
            <person name="Zhou Y."/>
        </authorList>
    </citation>
    <scope>NUCLEOTIDE SEQUENCE</scope>
    <source>
        <strain evidence="7">CGMCC 1.15762</strain>
    </source>
</reference>
<dbReference type="InterPro" id="IPR050183">
    <property type="entry name" value="DsbB"/>
</dbReference>
<comment type="caution">
    <text evidence="7">The sequence shown here is derived from an EMBL/GenBank/DDBJ whole genome shotgun (WGS) entry which is preliminary data.</text>
</comment>
<dbReference type="Gene3D" id="1.20.1550.10">
    <property type="entry name" value="DsbB-like"/>
    <property type="match status" value="1"/>
</dbReference>
<evidence type="ECO:0000256" key="4">
    <source>
        <dbReference type="ARBA" id="ARBA00022989"/>
    </source>
</evidence>
<keyword evidence="3 6" id="KW-0812">Transmembrane</keyword>
<dbReference type="PANTHER" id="PTHR36570:SF3">
    <property type="entry name" value="DISULFIDE BOND FORMATION PROTEIN B"/>
    <property type="match status" value="1"/>
</dbReference>
<keyword evidence="5 6" id="KW-0472">Membrane</keyword>
<dbReference type="AlphaFoldDB" id="A0A8J2ZGA1"/>
<evidence type="ECO:0000313" key="7">
    <source>
        <dbReference type="EMBL" id="GGG60536.1"/>
    </source>
</evidence>
<dbReference type="SUPFAM" id="SSF158442">
    <property type="entry name" value="DsbB-like"/>
    <property type="match status" value="1"/>
</dbReference>
<name>A0A8J2ZGA1_9RHOB</name>
<comment type="subcellular location">
    <subcellularLocation>
        <location evidence="1">Cell membrane</location>
        <topology evidence="1">Multi-pass membrane protein</topology>
    </subcellularLocation>
</comment>
<feature type="transmembrane region" description="Helical" evidence="6">
    <location>
        <begin position="133"/>
        <end position="151"/>
    </location>
</feature>
<dbReference type="Pfam" id="PF02600">
    <property type="entry name" value="DsbB"/>
    <property type="match status" value="1"/>
</dbReference>
<accession>A0A8J2ZGA1</accession>
<protein>
    <submittedName>
        <fullName evidence="7">Dihydroneopterin aldolase</fullName>
    </submittedName>
</protein>
<evidence type="ECO:0000256" key="3">
    <source>
        <dbReference type="ARBA" id="ARBA00022692"/>
    </source>
</evidence>
<sequence length="157" mass="16363">MTLSRNILVALATAGSAAVLLGAFGFQYIGGLPPCHLCLWQRWPHAIAILIGALALAVPGRVLPVLGALAALATAAVGVYHTGVERKWWEGPTTCTASGDISTLSADDAINQIMGAAITRCDDVLWQFLGLSMASWNAIISVVLAGLWIAAARKSRA</sequence>
<dbReference type="InterPro" id="IPR023380">
    <property type="entry name" value="DsbB-like_sf"/>
</dbReference>
<organism evidence="7 8">
    <name type="scientific">Salipiger pallidus</name>
    <dbReference type="NCBI Taxonomy" id="1775170"/>
    <lineage>
        <taxon>Bacteria</taxon>
        <taxon>Pseudomonadati</taxon>
        <taxon>Pseudomonadota</taxon>
        <taxon>Alphaproteobacteria</taxon>
        <taxon>Rhodobacterales</taxon>
        <taxon>Roseobacteraceae</taxon>
        <taxon>Salipiger</taxon>
    </lineage>
</organism>
<dbReference type="Proteomes" id="UP000617145">
    <property type="component" value="Unassembled WGS sequence"/>
</dbReference>
<keyword evidence="8" id="KW-1185">Reference proteome</keyword>
<dbReference type="PANTHER" id="PTHR36570">
    <property type="entry name" value="DISULFIDE BOND FORMATION PROTEIN B"/>
    <property type="match status" value="1"/>
</dbReference>
<feature type="transmembrane region" description="Helical" evidence="6">
    <location>
        <begin position="65"/>
        <end position="83"/>
    </location>
</feature>
<feature type="transmembrane region" description="Helical" evidence="6">
    <location>
        <begin position="7"/>
        <end position="30"/>
    </location>
</feature>
<dbReference type="GO" id="GO:0006457">
    <property type="term" value="P:protein folding"/>
    <property type="evidence" value="ECO:0007669"/>
    <property type="project" value="InterPro"/>
</dbReference>
<feature type="transmembrane region" description="Helical" evidence="6">
    <location>
        <begin position="42"/>
        <end position="58"/>
    </location>
</feature>
<gene>
    <name evidence="7" type="ORF">GCM10011415_03070</name>
</gene>